<keyword evidence="2" id="KW-1185">Reference proteome</keyword>
<evidence type="ECO:0000313" key="2">
    <source>
        <dbReference type="Proteomes" id="UP000821837"/>
    </source>
</evidence>
<dbReference type="EMBL" id="JABSTV010001467">
    <property type="protein sequence ID" value="KAH7932445.1"/>
    <property type="molecule type" value="Genomic_DNA"/>
</dbReference>
<comment type="caution">
    <text evidence="1">The sequence shown here is derived from an EMBL/GenBank/DDBJ whole genome shotgun (WGS) entry which is preliminary data.</text>
</comment>
<name>A0A9D4PAK0_RHISA</name>
<dbReference type="AlphaFoldDB" id="A0A9D4PAK0"/>
<reference evidence="1" key="2">
    <citation type="submission" date="2021-09" db="EMBL/GenBank/DDBJ databases">
        <authorList>
            <person name="Jia N."/>
            <person name="Wang J."/>
            <person name="Shi W."/>
            <person name="Du L."/>
            <person name="Sun Y."/>
            <person name="Zhan W."/>
            <person name="Jiang J."/>
            <person name="Wang Q."/>
            <person name="Zhang B."/>
            <person name="Ji P."/>
            <person name="Sakyi L.B."/>
            <person name="Cui X."/>
            <person name="Yuan T."/>
            <person name="Jiang B."/>
            <person name="Yang W."/>
            <person name="Lam T.T.-Y."/>
            <person name="Chang Q."/>
            <person name="Ding S."/>
            <person name="Wang X."/>
            <person name="Zhu J."/>
            <person name="Ruan X."/>
            <person name="Zhao L."/>
            <person name="Wei J."/>
            <person name="Que T."/>
            <person name="Du C."/>
            <person name="Cheng J."/>
            <person name="Dai P."/>
            <person name="Han X."/>
            <person name="Huang E."/>
            <person name="Gao Y."/>
            <person name="Liu J."/>
            <person name="Shao H."/>
            <person name="Ye R."/>
            <person name="Li L."/>
            <person name="Wei W."/>
            <person name="Wang X."/>
            <person name="Wang C."/>
            <person name="Huo Q."/>
            <person name="Li W."/>
            <person name="Guo W."/>
            <person name="Chen H."/>
            <person name="Chen S."/>
            <person name="Zhou L."/>
            <person name="Zhou L."/>
            <person name="Ni X."/>
            <person name="Tian J."/>
            <person name="Zhou Y."/>
            <person name="Sheng Y."/>
            <person name="Liu T."/>
            <person name="Pan Y."/>
            <person name="Xia L."/>
            <person name="Li J."/>
            <person name="Zhao F."/>
            <person name="Cao W."/>
        </authorList>
    </citation>
    <scope>NUCLEOTIDE SEQUENCE</scope>
    <source>
        <strain evidence="1">Rsan-2018</strain>
        <tissue evidence="1">Larvae</tissue>
    </source>
</reference>
<accession>A0A9D4PAK0</accession>
<evidence type="ECO:0000313" key="1">
    <source>
        <dbReference type="EMBL" id="KAH7932445.1"/>
    </source>
</evidence>
<sequence length="137" mass="14790">MDECSCHGGLIVDELKLSEHLSAGLRPGSDSGEHDAPRLFTLTESGRVDHTDRRTKADHIAVLGFAPPVPGSCPQRSPWRLTAAVPDEALSKELPWFRSCALHDAVPAVTPGVIPGDDCRARMLPGIYLLGRATPRF</sequence>
<organism evidence="1 2">
    <name type="scientific">Rhipicephalus sanguineus</name>
    <name type="common">Brown dog tick</name>
    <name type="synonym">Ixodes sanguineus</name>
    <dbReference type="NCBI Taxonomy" id="34632"/>
    <lineage>
        <taxon>Eukaryota</taxon>
        <taxon>Metazoa</taxon>
        <taxon>Ecdysozoa</taxon>
        <taxon>Arthropoda</taxon>
        <taxon>Chelicerata</taxon>
        <taxon>Arachnida</taxon>
        <taxon>Acari</taxon>
        <taxon>Parasitiformes</taxon>
        <taxon>Ixodida</taxon>
        <taxon>Ixodoidea</taxon>
        <taxon>Ixodidae</taxon>
        <taxon>Rhipicephalinae</taxon>
        <taxon>Rhipicephalus</taxon>
        <taxon>Rhipicephalus</taxon>
    </lineage>
</organism>
<proteinExistence type="predicted"/>
<protein>
    <submittedName>
        <fullName evidence="1">Uncharacterized protein</fullName>
    </submittedName>
</protein>
<dbReference type="Proteomes" id="UP000821837">
    <property type="component" value="Unassembled WGS sequence"/>
</dbReference>
<gene>
    <name evidence="1" type="ORF">HPB52_024545</name>
</gene>
<reference evidence="1" key="1">
    <citation type="journal article" date="2020" name="Cell">
        <title>Large-Scale Comparative Analyses of Tick Genomes Elucidate Their Genetic Diversity and Vector Capacities.</title>
        <authorList>
            <consortium name="Tick Genome and Microbiome Consortium (TIGMIC)"/>
            <person name="Jia N."/>
            <person name="Wang J."/>
            <person name="Shi W."/>
            <person name="Du L."/>
            <person name="Sun Y."/>
            <person name="Zhan W."/>
            <person name="Jiang J.F."/>
            <person name="Wang Q."/>
            <person name="Zhang B."/>
            <person name="Ji P."/>
            <person name="Bell-Sakyi L."/>
            <person name="Cui X.M."/>
            <person name="Yuan T.T."/>
            <person name="Jiang B.G."/>
            <person name="Yang W.F."/>
            <person name="Lam T.T."/>
            <person name="Chang Q.C."/>
            <person name="Ding S.J."/>
            <person name="Wang X.J."/>
            <person name="Zhu J.G."/>
            <person name="Ruan X.D."/>
            <person name="Zhao L."/>
            <person name="Wei J.T."/>
            <person name="Ye R.Z."/>
            <person name="Que T.C."/>
            <person name="Du C.H."/>
            <person name="Zhou Y.H."/>
            <person name="Cheng J.X."/>
            <person name="Dai P.F."/>
            <person name="Guo W.B."/>
            <person name="Han X.H."/>
            <person name="Huang E.J."/>
            <person name="Li L.F."/>
            <person name="Wei W."/>
            <person name="Gao Y.C."/>
            <person name="Liu J.Z."/>
            <person name="Shao H.Z."/>
            <person name="Wang X."/>
            <person name="Wang C.C."/>
            <person name="Yang T.C."/>
            <person name="Huo Q.B."/>
            <person name="Li W."/>
            <person name="Chen H.Y."/>
            <person name="Chen S.E."/>
            <person name="Zhou L.G."/>
            <person name="Ni X.B."/>
            <person name="Tian J.H."/>
            <person name="Sheng Y."/>
            <person name="Liu T."/>
            <person name="Pan Y.S."/>
            <person name="Xia L.Y."/>
            <person name="Li J."/>
            <person name="Zhao F."/>
            <person name="Cao W.C."/>
        </authorList>
    </citation>
    <scope>NUCLEOTIDE SEQUENCE</scope>
    <source>
        <strain evidence="1">Rsan-2018</strain>
    </source>
</reference>